<keyword evidence="1 4" id="KW-0808">Transferase</keyword>
<dbReference type="Gene3D" id="3.40.50.2000">
    <property type="entry name" value="Glycogen Phosphorylase B"/>
    <property type="match status" value="2"/>
</dbReference>
<dbReference type="GO" id="GO:0016757">
    <property type="term" value="F:glycosyltransferase activity"/>
    <property type="evidence" value="ECO:0007669"/>
    <property type="project" value="InterPro"/>
</dbReference>
<gene>
    <name evidence="4" type="ORF">HF882_16460</name>
</gene>
<comment type="caution">
    <text evidence="4">The sequence shown here is derived from an EMBL/GenBank/DDBJ whole genome shotgun (WGS) entry which is preliminary data.</text>
</comment>
<evidence type="ECO:0000259" key="2">
    <source>
        <dbReference type="Pfam" id="PF00534"/>
    </source>
</evidence>
<dbReference type="InterPro" id="IPR001296">
    <property type="entry name" value="Glyco_trans_1"/>
</dbReference>
<dbReference type="Pfam" id="PF13439">
    <property type="entry name" value="Glyco_transf_4"/>
    <property type="match status" value="1"/>
</dbReference>
<dbReference type="Pfam" id="PF00534">
    <property type="entry name" value="Glycos_transf_1"/>
    <property type="match status" value="1"/>
</dbReference>
<feature type="domain" description="Glycosyl transferase family 1" evidence="2">
    <location>
        <begin position="227"/>
        <end position="370"/>
    </location>
</feature>
<dbReference type="SUPFAM" id="SSF53756">
    <property type="entry name" value="UDP-Glycosyltransferase/glycogen phosphorylase"/>
    <property type="match status" value="1"/>
</dbReference>
<dbReference type="EMBL" id="JABAEW010000039">
    <property type="protein sequence ID" value="NMD88179.1"/>
    <property type="molecule type" value="Genomic_DNA"/>
</dbReference>
<dbReference type="AlphaFoldDB" id="A0A848B3J9"/>
<evidence type="ECO:0000313" key="5">
    <source>
        <dbReference type="Proteomes" id="UP000576225"/>
    </source>
</evidence>
<feature type="domain" description="Glycosyltransferase subfamily 4-like N-terminal" evidence="3">
    <location>
        <begin position="27"/>
        <end position="219"/>
    </location>
</feature>
<evidence type="ECO:0000256" key="1">
    <source>
        <dbReference type="ARBA" id="ARBA00022679"/>
    </source>
</evidence>
<organism evidence="4 5">
    <name type="scientific">Victivallis vadensis</name>
    <dbReference type="NCBI Taxonomy" id="172901"/>
    <lineage>
        <taxon>Bacteria</taxon>
        <taxon>Pseudomonadati</taxon>
        <taxon>Lentisphaerota</taxon>
        <taxon>Lentisphaeria</taxon>
        <taxon>Victivallales</taxon>
        <taxon>Victivallaceae</taxon>
        <taxon>Victivallis</taxon>
    </lineage>
</organism>
<dbReference type="PANTHER" id="PTHR46401">
    <property type="entry name" value="GLYCOSYLTRANSFERASE WBBK-RELATED"/>
    <property type="match status" value="1"/>
</dbReference>
<dbReference type="GO" id="GO:0009103">
    <property type="term" value="P:lipopolysaccharide biosynthetic process"/>
    <property type="evidence" value="ECO:0007669"/>
    <property type="project" value="TreeGrafter"/>
</dbReference>
<name>A0A848B3J9_9BACT</name>
<dbReference type="PANTHER" id="PTHR46401:SF2">
    <property type="entry name" value="GLYCOSYLTRANSFERASE WBBK-RELATED"/>
    <property type="match status" value="1"/>
</dbReference>
<accession>A0A848B3J9</accession>
<evidence type="ECO:0000313" key="4">
    <source>
        <dbReference type="EMBL" id="NMD88179.1"/>
    </source>
</evidence>
<sequence>MRKLSILQINVTANIGSTGKIAEQIGQAAIREGFRSCIAYGRRGLPGKNELIRIGSKRDNLLHALRCRLLDQEGYGSKKATQELVQKIQELHPDIIHLHNLHSYYLNMEILFRYLKDSGIPVVWTLHDCWPLTGHCCYFDAVGCDRWKDGCFSCPQRREYPASWWFDRSAANYRLKKSLFTSVPNMTLVSVSRWLDRTIGNSFLKNYPRRIIYNGVDCEVFQPNLNREIIRKQLGLQGKQILLGVASVWSFRKGLDDFLALSRQLPRDCVIVLVGLSDAQRRDLPDNVLGLARTDTPGKLAELYSAADVVLNFSLEETFGLTTVEGLACGTPGIVYDRTASPELISDKTGWVVAPRSFDSVLQHLETIRRNDRAYYQGPCRVRATSMFDSNDRFAEYIALYREILGIKNNN</sequence>
<evidence type="ECO:0000259" key="3">
    <source>
        <dbReference type="Pfam" id="PF13439"/>
    </source>
</evidence>
<dbReference type="InterPro" id="IPR028098">
    <property type="entry name" value="Glyco_trans_4-like_N"/>
</dbReference>
<protein>
    <submittedName>
        <fullName evidence="4">Glycosyltransferase</fullName>
    </submittedName>
</protein>
<proteinExistence type="predicted"/>
<dbReference type="Proteomes" id="UP000576225">
    <property type="component" value="Unassembled WGS sequence"/>
</dbReference>
<reference evidence="4 5" key="1">
    <citation type="submission" date="2020-04" db="EMBL/GenBank/DDBJ databases">
        <authorList>
            <person name="Hitch T.C.A."/>
            <person name="Wylensek D."/>
            <person name="Clavel T."/>
        </authorList>
    </citation>
    <scope>NUCLEOTIDE SEQUENCE [LARGE SCALE GENOMIC DNA]</scope>
    <source>
        <strain evidence="4 5">COR2-253-APC-1A</strain>
    </source>
</reference>
<dbReference type="RefSeq" id="WP_168963387.1">
    <property type="nucleotide sequence ID" value="NZ_JABAEW010000039.1"/>
</dbReference>